<evidence type="ECO:0000256" key="1">
    <source>
        <dbReference type="SAM" id="SignalP"/>
    </source>
</evidence>
<dbReference type="AlphaFoldDB" id="A0A672HRW4"/>
<dbReference type="Ensembl" id="ENSSFAT00005032788.1">
    <property type="protein sequence ID" value="ENSSFAP00005031654.1"/>
    <property type="gene ID" value="ENSSFAG00005016041.1"/>
</dbReference>
<dbReference type="InParanoid" id="A0A672HRW4"/>
<evidence type="ECO:0008006" key="4">
    <source>
        <dbReference type="Google" id="ProtNLM"/>
    </source>
</evidence>
<feature type="chain" id="PRO_5025466449" description="Secreted protein" evidence="1">
    <location>
        <begin position="19"/>
        <end position="89"/>
    </location>
</feature>
<dbReference type="Proteomes" id="UP000472267">
    <property type="component" value="Chromosome 18"/>
</dbReference>
<sequence>MSCMSRFLSLCCVASLQAVKAFVSREYIDFLVQTANQKMEENCGGSTDLFLFLLFHFLFLKCLFARKKKKDFLGFIHLFNCLQKESRRF</sequence>
<reference evidence="2" key="2">
    <citation type="submission" date="2025-08" db="UniProtKB">
        <authorList>
            <consortium name="Ensembl"/>
        </authorList>
    </citation>
    <scope>IDENTIFICATION</scope>
</reference>
<organism evidence="2 3">
    <name type="scientific">Salarias fasciatus</name>
    <name type="common">Jewelled blenny</name>
    <name type="synonym">Blennius fasciatus</name>
    <dbReference type="NCBI Taxonomy" id="181472"/>
    <lineage>
        <taxon>Eukaryota</taxon>
        <taxon>Metazoa</taxon>
        <taxon>Chordata</taxon>
        <taxon>Craniata</taxon>
        <taxon>Vertebrata</taxon>
        <taxon>Euteleostomi</taxon>
        <taxon>Actinopterygii</taxon>
        <taxon>Neopterygii</taxon>
        <taxon>Teleostei</taxon>
        <taxon>Neoteleostei</taxon>
        <taxon>Acanthomorphata</taxon>
        <taxon>Ovalentaria</taxon>
        <taxon>Blenniimorphae</taxon>
        <taxon>Blenniiformes</taxon>
        <taxon>Blennioidei</taxon>
        <taxon>Blenniidae</taxon>
        <taxon>Salariinae</taxon>
        <taxon>Salarias</taxon>
    </lineage>
</organism>
<protein>
    <recommendedName>
        <fullName evidence="4">Secreted protein</fullName>
    </recommendedName>
</protein>
<feature type="signal peptide" evidence="1">
    <location>
        <begin position="1"/>
        <end position="18"/>
    </location>
</feature>
<evidence type="ECO:0000313" key="2">
    <source>
        <dbReference type="Ensembl" id="ENSSFAP00005031654.1"/>
    </source>
</evidence>
<name>A0A672HRW4_SALFA</name>
<keyword evidence="3" id="KW-1185">Reference proteome</keyword>
<evidence type="ECO:0000313" key="3">
    <source>
        <dbReference type="Proteomes" id="UP000472267"/>
    </source>
</evidence>
<keyword evidence="1" id="KW-0732">Signal</keyword>
<accession>A0A672HRW4</accession>
<reference evidence="2" key="1">
    <citation type="submission" date="2019-06" db="EMBL/GenBank/DDBJ databases">
        <authorList>
            <consortium name="Wellcome Sanger Institute Data Sharing"/>
        </authorList>
    </citation>
    <scope>NUCLEOTIDE SEQUENCE [LARGE SCALE GENOMIC DNA]</scope>
</reference>
<proteinExistence type="predicted"/>
<reference evidence="2" key="3">
    <citation type="submission" date="2025-09" db="UniProtKB">
        <authorList>
            <consortium name="Ensembl"/>
        </authorList>
    </citation>
    <scope>IDENTIFICATION</scope>
</reference>